<protein>
    <submittedName>
        <fullName evidence="2">Uncharacterized protein</fullName>
    </submittedName>
</protein>
<evidence type="ECO:0000256" key="1">
    <source>
        <dbReference type="SAM" id="MobiDB-lite"/>
    </source>
</evidence>
<gene>
    <name evidence="2" type="ORF">ACFPZF_17305</name>
</gene>
<dbReference type="Proteomes" id="UP001596066">
    <property type="component" value="Unassembled WGS sequence"/>
</dbReference>
<evidence type="ECO:0000313" key="2">
    <source>
        <dbReference type="EMBL" id="MFC5643109.1"/>
    </source>
</evidence>
<sequence>MSATEQIDGTTVVTAYFEDRIGAAEKEVEAARAALAAAEAKVAQRQTERDTFVRDGSLPPAAYNSDTGQPEWELCQWAQTRSARVAFKDLTPAGDTTFNRLRAEEKAVHQWLREHGRTVPAPFGEKA</sequence>
<evidence type="ECO:0000313" key="3">
    <source>
        <dbReference type="Proteomes" id="UP001596066"/>
    </source>
</evidence>
<dbReference type="EMBL" id="JBHSOC010000027">
    <property type="protein sequence ID" value="MFC5643109.1"/>
    <property type="molecule type" value="Genomic_DNA"/>
</dbReference>
<name>A0ABW0VDT2_9ACTN</name>
<feature type="region of interest" description="Disordered" evidence="1">
    <location>
        <begin position="44"/>
        <end position="69"/>
    </location>
</feature>
<dbReference type="RefSeq" id="WP_380198510.1">
    <property type="nucleotide sequence ID" value="NZ_JBHSOC010000027.1"/>
</dbReference>
<keyword evidence="3" id="KW-1185">Reference proteome</keyword>
<accession>A0ABW0VDT2</accession>
<proteinExistence type="predicted"/>
<comment type="caution">
    <text evidence="2">The sequence shown here is derived from an EMBL/GenBank/DDBJ whole genome shotgun (WGS) entry which is preliminary data.</text>
</comment>
<organism evidence="2 3">
    <name type="scientific">Kitasatospora cinereorecta</name>
    <dbReference type="NCBI Taxonomy" id="285560"/>
    <lineage>
        <taxon>Bacteria</taxon>
        <taxon>Bacillati</taxon>
        <taxon>Actinomycetota</taxon>
        <taxon>Actinomycetes</taxon>
        <taxon>Kitasatosporales</taxon>
        <taxon>Streptomycetaceae</taxon>
        <taxon>Kitasatospora</taxon>
    </lineage>
</organism>
<reference evidence="3" key="1">
    <citation type="journal article" date="2019" name="Int. J. Syst. Evol. Microbiol.">
        <title>The Global Catalogue of Microorganisms (GCM) 10K type strain sequencing project: providing services to taxonomists for standard genome sequencing and annotation.</title>
        <authorList>
            <consortium name="The Broad Institute Genomics Platform"/>
            <consortium name="The Broad Institute Genome Sequencing Center for Infectious Disease"/>
            <person name="Wu L."/>
            <person name="Ma J."/>
        </authorList>
    </citation>
    <scope>NUCLEOTIDE SEQUENCE [LARGE SCALE GENOMIC DNA]</scope>
    <source>
        <strain evidence="3">CGMCC 4.1622</strain>
    </source>
</reference>